<evidence type="ECO:0000313" key="4">
    <source>
        <dbReference type="EMBL" id="CAE7685122.1"/>
    </source>
</evidence>
<evidence type="ECO:0000313" key="5">
    <source>
        <dbReference type="Proteomes" id="UP000649617"/>
    </source>
</evidence>
<organism evidence="4 5">
    <name type="scientific">Symbiodinium pilosum</name>
    <name type="common">Dinoflagellate</name>
    <dbReference type="NCBI Taxonomy" id="2952"/>
    <lineage>
        <taxon>Eukaryota</taxon>
        <taxon>Sar</taxon>
        <taxon>Alveolata</taxon>
        <taxon>Dinophyceae</taxon>
        <taxon>Suessiales</taxon>
        <taxon>Symbiodiniaceae</taxon>
        <taxon>Symbiodinium</taxon>
    </lineage>
</organism>
<dbReference type="PANTHER" id="PTHR21715:SF0">
    <property type="entry name" value="RH04127P"/>
    <property type="match status" value="1"/>
</dbReference>
<dbReference type="AlphaFoldDB" id="A0A812WF89"/>
<dbReference type="Proteomes" id="UP000649617">
    <property type="component" value="Unassembled WGS sequence"/>
</dbReference>
<dbReference type="InterPro" id="IPR053233">
    <property type="entry name" value="ABRA-related"/>
</dbReference>
<protein>
    <submittedName>
        <fullName evidence="4">CEP164 protein</fullName>
    </submittedName>
</protein>
<gene>
    <name evidence="4" type="primary">CEP164</name>
    <name evidence="4" type="ORF">SPIL2461_LOCUS19149</name>
</gene>
<accession>A0A812WF89</accession>
<dbReference type="Pfam" id="PF00397">
    <property type="entry name" value="WW"/>
    <property type="match status" value="2"/>
</dbReference>
<dbReference type="SUPFAM" id="SSF51045">
    <property type="entry name" value="WW domain"/>
    <property type="match status" value="2"/>
</dbReference>
<dbReference type="PANTHER" id="PTHR21715">
    <property type="entry name" value="RH04127P"/>
    <property type="match status" value="1"/>
</dbReference>
<dbReference type="PROSITE" id="PS01159">
    <property type="entry name" value="WW_DOMAIN_1"/>
    <property type="match status" value="1"/>
</dbReference>
<comment type="caution">
    <text evidence="4">The sequence shown here is derived from an EMBL/GenBank/DDBJ whole genome shotgun (WGS) entry which is preliminary data.</text>
</comment>
<dbReference type="InterPro" id="IPR036020">
    <property type="entry name" value="WW_dom_sf"/>
</dbReference>
<dbReference type="EMBL" id="CAJNIZ010044324">
    <property type="protein sequence ID" value="CAE7685122.1"/>
    <property type="molecule type" value="Genomic_DNA"/>
</dbReference>
<keyword evidence="1" id="KW-0175">Coiled coil</keyword>
<evidence type="ECO:0000256" key="1">
    <source>
        <dbReference type="SAM" id="Coils"/>
    </source>
</evidence>
<evidence type="ECO:0000256" key="2">
    <source>
        <dbReference type="SAM" id="MobiDB-lite"/>
    </source>
</evidence>
<feature type="region of interest" description="Disordered" evidence="2">
    <location>
        <begin position="1"/>
        <end position="47"/>
    </location>
</feature>
<dbReference type="PROSITE" id="PS50020">
    <property type="entry name" value="WW_DOMAIN_2"/>
    <property type="match status" value="2"/>
</dbReference>
<evidence type="ECO:0000259" key="3">
    <source>
        <dbReference type="PROSITE" id="PS50020"/>
    </source>
</evidence>
<feature type="domain" description="WW" evidence="3">
    <location>
        <begin position="98"/>
        <end position="131"/>
    </location>
</feature>
<dbReference type="Gene3D" id="3.30.1470.10">
    <property type="entry name" value="Photosystem I PsaD, reaction center subunit II"/>
    <property type="match status" value="1"/>
</dbReference>
<dbReference type="SMART" id="SM00456">
    <property type="entry name" value="WW"/>
    <property type="match status" value="2"/>
</dbReference>
<sequence length="427" mass="47070">MVFGLKLGLPKATKTSAESPDKSSKAESSGRSGSKGERSGGGGKGALTVNEFVARTKRYRERGLEPTKPELIAYARYLGIDPITDGDLMWIADEALAAPLPSEWTEHHDSADRVFYYNVQTHASSWTHPLEQMHRDTYKSIVHYRSGEVSKEDQVTELERLKRKCDDAERESIRELQAWSEHTDEGGQKFYYNREKQVSVWTDPRPARCHALYLQMRALRDMSKHCGQAVPGLGPMDDPRRDKLRIQQMLVMGNVDPLGRSTRDKAKEEDSSSRMAGADASATGKDEEKKKKKKHKEGKHKKEGNEELLDLTEDGDGDVGAPDIFNKKSGLDVKKPSLSAVEEVRQALGVPGSSNAGSSNQPSPHALPSAGGGGLPSINQGSFGARLPTPPGDGLSSVGRAKVRAGIRLERRAEFFLHCTWRRVVNV</sequence>
<reference evidence="4" key="1">
    <citation type="submission" date="2021-02" db="EMBL/GenBank/DDBJ databases">
        <authorList>
            <person name="Dougan E. K."/>
            <person name="Rhodes N."/>
            <person name="Thang M."/>
            <person name="Chan C."/>
        </authorList>
    </citation>
    <scope>NUCLEOTIDE SEQUENCE</scope>
</reference>
<feature type="compositionally biased region" description="Basic residues" evidence="2">
    <location>
        <begin position="290"/>
        <end position="302"/>
    </location>
</feature>
<proteinExistence type="predicted"/>
<dbReference type="CDD" id="cd00201">
    <property type="entry name" value="WW"/>
    <property type="match status" value="2"/>
</dbReference>
<feature type="domain" description="WW" evidence="3">
    <location>
        <begin position="179"/>
        <end position="206"/>
    </location>
</feature>
<dbReference type="Gene3D" id="2.20.70.10">
    <property type="match status" value="1"/>
</dbReference>
<name>A0A812WF89_SYMPI</name>
<feature type="coiled-coil region" evidence="1">
    <location>
        <begin position="151"/>
        <end position="178"/>
    </location>
</feature>
<feature type="compositionally biased region" description="Polar residues" evidence="2">
    <location>
        <begin position="352"/>
        <end position="363"/>
    </location>
</feature>
<dbReference type="InterPro" id="IPR001202">
    <property type="entry name" value="WW_dom"/>
</dbReference>
<keyword evidence="5" id="KW-1185">Reference proteome</keyword>
<feature type="compositionally biased region" description="Acidic residues" evidence="2">
    <location>
        <begin position="306"/>
        <end position="317"/>
    </location>
</feature>
<feature type="region of interest" description="Disordered" evidence="2">
    <location>
        <begin position="251"/>
        <end position="319"/>
    </location>
</feature>
<feature type="compositionally biased region" description="Basic and acidic residues" evidence="2">
    <location>
        <begin position="261"/>
        <end position="272"/>
    </location>
</feature>
<feature type="region of interest" description="Disordered" evidence="2">
    <location>
        <begin position="348"/>
        <end position="399"/>
    </location>
</feature>
<dbReference type="OrthoDB" id="6344460at2759"/>